<dbReference type="VEuPathDB" id="GiardiaDB:SS50377_26833"/>
<reference evidence="2" key="2">
    <citation type="submission" date="2020-12" db="EMBL/GenBank/DDBJ databases">
        <title>New Spironucleus salmonicida genome in near-complete chromosomes.</title>
        <authorList>
            <person name="Xu F."/>
            <person name="Kurt Z."/>
            <person name="Jimenez-Gonzalez A."/>
            <person name="Astvaldsson A."/>
            <person name="Andersson J.O."/>
            <person name="Svard S.G."/>
        </authorList>
    </citation>
    <scope>NUCLEOTIDE SEQUENCE</scope>
    <source>
        <strain evidence="2">ATCC 50377</strain>
    </source>
</reference>
<reference evidence="1 2" key="1">
    <citation type="journal article" date="2014" name="PLoS Genet.">
        <title>The Genome of Spironucleus salmonicida Highlights a Fish Pathogen Adapted to Fluctuating Environments.</title>
        <authorList>
            <person name="Xu F."/>
            <person name="Jerlstrom-Hultqvist J."/>
            <person name="Einarsson E."/>
            <person name="Astvaldsson A."/>
            <person name="Svard S.G."/>
            <person name="Andersson J.O."/>
        </authorList>
    </citation>
    <scope>NUCLEOTIDE SEQUENCE</scope>
    <source>
        <strain evidence="2">ATCC 50377</strain>
    </source>
</reference>
<dbReference type="AlphaFoldDB" id="V6LZW5"/>
<keyword evidence="3" id="KW-1185">Reference proteome</keyword>
<dbReference type="Proteomes" id="UP000018208">
    <property type="component" value="Unassembled WGS sequence"/>
</dbReference>
<evidence type="ECO:0000313" key="1">
    <source>
        <dbReference type="EMBL" id="EST49301.1"/>
    </source>
</evidence>
<organism evidence="1">
    <name type="scientific">Spironucleus salmonicida</name>
    <dbReference type="NCBI Taxonomy" id="348837"/>
    <lineage>
        <taxon>Eukaryota</taxon>
        <taxon>Metamonada</taxon>
        <taxon>Diplomonadida</taxon>
        <taxon>Hexamitidae</taxon>
        <taxon>Hexamitinae</taxon>
        <taxon>Spironucleus</taxon>
    </lineage>
</organism>
<name>V6LZW5_9EUKA</name>
<evidence type="ECO:0008006" key="4">
    <source>
        <dbReference type="Google" id="ProtNLM"/>
    </source>
</evidence>
<gene>
    <name evidence="1" type="ORF">SS50377_10525</name>
    <name evidence="2" type="ORF">SS50377_26833</name>
</gene>
<evidence type="ECO:0000313" key="2">
    <source>
        <dbReference type="EMBL" id="KAH0570553.1"/>
    </source>
</evidence>
<accession>V6LZW5</accession>
<dbReference type="OrthoDB" id="10248815at2759"/>
<proteinExistence type="predicted"/>
<dbReference type="EMBL" id="KI545953">
    <property type="protein sequence ID" value="EST49301.1"/>
    <property type="molecule type" value="Genomic_DNA"/>
</dbReference>
<sequence>MFGCVIDTYGYTDQFSQEGTNYILQIPQIHLINHISLFCYDQSQLANLAFQISIINGDQELKVGFLTDFQPAITFNPPKVPPQQKTLIQLSLCNYNDVFVQTEHLLTTDEDAMVNFQTQRMLKNFQEHLQTQTVENNNQVYIPLATIKKWKDQYIQYLYNTK</sequence>
<evidence type="ECO:0000313" key="3">
    <source>
        <dbReference type="Proteomes" id="UP000018208"/>
    </source>
</evidence>
<protein>
    <recommendedName>
        <fullName evidence="4">Hikeshi-like domain-containing protein</fullName>
    </recommendedName>
</protein>
<dbReference type="EMBL" id="AUWU02000007">
    <property type="protein sequence ID" value="KAH0570553.1"/>
    <property type="molecule type" value="Genomic_DNA"/>
</dbReference>